<keyword evidence="1" id="KW-1185">Reference proteome</keyword>
<reference evidence="1" key="1">
    <citation type="journal article" date="2014" name="Nat. Commun.">
        <title>The tobacco genome sequence and its comparison with those of tomato and potato.</title>
        <authorList>
            <person name="Sierro N."/>
            <person name="Battey J.N."/>
            <person name="Ouadi S."/>
            <person name="Bakaher N."/>
            <person name="Bovet L."/>
            <person name="Willig A."/>
            <person name="Goepfert S."/>
            <person name="Peitsch M.C."/>
            <person name="Ivanov N.V."/>
        </authorList>
    </citation>
    <scope>NUCLEOTIDE SEQUENCE [LARGE SCALE GENOMIC DNA]</scope>
</reference>
<name>A0AC58SE69_TOBAC</name>
<gene>
    <name evidence="2" type="primary">LOC142167025</name>
</gene>
<organism evidence="1 2">
    <name type="scientific">Nicotiana tabacum</name>
    <name type="common">Common tobacco</name>
    <dbReference type="NCBI Taxonomy" id="4097"/>
    <lineage>
        <taxon>Eukaryota</taxon>
        <taxon>Viridiplantae</taxon>
        <taxon>Streptophyta</taxon>
        <taxon>Embryophyta</taxon>
        <taxon>Tracheophyta</taxon>
        <taxon>Spermatophyta</taxon>
        <taxon>Magnoliopsida</taxon>
        <taxon>eudicotyledons</taxon>
        <taxon>Gunneridae</taxon>
        <taxon>Pentapetalae</taxon>
        <taxon>asterids</taxon>
        <taxon>lamiids</taxon>
        <taxon>Solanales</taxon>
        <taxon>Solanaceae</taxon>
        <taxon>Nicotianoideae</taxon>
        <taxon>Nicotianeae</taxon>
        <taxon>Nicotiana</taxon>
    </lineage>
</organism>
<dbReference type="Proteomes" id="UP000790787">
    <property type="component" value="Chromosome 12"/>
</dbReference>
<evidence type="ECO:0000313" key="2">
    <source>
        <dbReference type="RefSeq" id="XP_075083277.1"/>
    </source>
</evidence>
<proteinExistence type="predicted"/>
<sequence length="298" mass="34643">MDEAKVRAIQEWEESIKVIVLRSFLGLVNYYRWFIIGYSTKAAPLTELLNKNKPWVWTEHCQKVFEDLKAVVTEEPVLALPNFSKIFEVHTDASNFAIGDVLMQDKYPIAFESLKLNMTKRRYIVQEKDMTAIDKVEKQKPGGLLEPLPVAERPWESVTMDFMTCLPKSNDYGTIMVVVDRFSKYSTFMPASLGCTAKEAAKLFFKNVVKYWGLPRHIINDPDPRITGNFWRELFDILGTELHFFTSFHSEIDGQTERVNALLECYLRHYARRKQGKKAIAMFLVHWKGQSPEEATWE</sequence>
<protein>
    <submittedName>
        <fullName evidence="2">Uncharacterized protein LOC142167025</fullName>
    </submittedName>
</protein>
<dbReference type="RefSeq" id="XP_075083277.1">
    <property type="nucleotide sequence ID" value="XM_075227176.1"/>
</dbReference>
<reference evidence="2" key="2">
    <citation type="submission" date="2025-08" db="UniProtKB">
        <authorList>
            <consortium name="RefSeq"/>
        </authorList>
    </citation>
    <scope>IDENTIFICATION</scope>
    <source>
        <tissue evidence="2">Leaf</tissue>
    </source>
</reference>
<evidence type="ECO:0000313" key="1">
    <source>
        <dbReference type="Proteomes" id="UP000790787"/>
    </source>
</evidence>
<accession>A0AC58SE69</accession>